<dbReference type="PANTHER" id="PTHR11579:SF0">
    <property type="entry name" value="PROTEIN-L-ISOASPARTATE(D-ASPARTATE) O-METHYLTRANSFERASE"/>
    <property type="match status" value="1"/>
</dbReference>
<dbReference type="SUPFAM" id="SSF53335">
    <property type="entry name" value="S-adenosyl-L-methionine-dependent methyltransferases"/>
    <property type="match status" value="1"/>
</dbReference>
<dbReference type="GO" id="GO:0030091">
    <property type="term" value="P:protein repair"/>
    <property type="evidence" value="ECO:0007669"/>
    <property type="project" value="UniProtKB-UniRule"/>
</dbReference>
<dbReference type="RefSeq" id="WP_107562343.1">
    <property type="nucleotide sequence ID" value="NZ_NVQC01000022.1"/>
</dbReference>
<dbReference type="FunFam" id="3.40.50.150:FF:000010">
    <property type="entry name" value="Protein-L-isoaspartate O-methyltransferase"/>
    <property type="match status" value="1"/>
</dbReference>
<dbReference type="NCBIfam" id="NF001453">
    <property type="entry name" value="PRK00312.1"/>
    <property type="match status" value="1"/>
</dbReference>
<reference evidence="9" key="2">
    <citation type="journal article" date="2018" name="Environ. Microbiol.">
        <title>Bloom of a denitrifying methanotroph, 'Candidatus Methylomirabilis limnetica', in a deep stratified lake.</title>
        <authorList>
            <person name="Graf J.S."/>
            <person name="Mayr M.J."/>
            <person name="Marchant H.K."/>
            <person name="Tienken D."/>
            <person name="Hach P.F."/>
            <person name="Brand A."/>
            <person name="Schubert C.J."/>
            <person name="Kuypers M.M."/>
            <person name="Milucka J."/>
        </authorList>
    </citation>
    <scope>NUCLEOTIDE SEQUENCE [LARGE SCALE GENOMIC DNA]</scope>
    <source>
        <strain evidence="9">Zug</strain>
    </source>
</reference>
<evidence type="ECO:0000313" key="8">
    <source>
        <dbReference type="EMBL" id="PTL35648.1"/>
    </source>
</evidence>
<keyword evidence="4 7" id="KW-0489">Methyltransferase</keyword>
<dbReference type="PANTHER" id="PTHR11579">
    <property type="entry name" value="PROTEIN-L-ISOASPARTATE O-METHYLTRANSFERASE"/>
    <property type="match status" value="1"/>
</dbReference>
<evidence type="ECO:0000256" key="2">
    <source>
        <dbReference type="ARBA" id="ARBA00005369"/>
    </source>
</evidence>
<feature type="active site" evidence="7">
    <location>
        <position position="66"/>
    </location>
</feature>
<reference evidence="8 9" key="1">
    <citation type="submission" date="2017-09" db="EMBL/GenBank/DDBJ databases">
        <title>Bloom of a denitrifying methanotroph, Candidatus Methylomirabilis limnetica, in a deep stratified lake.</title>
        <authorList>
            <person name="Graf J.S."/>
            <person name="Marchant H.K."/>
            <person name="Tienken D."/>
            <person name="Hach P.F."/>
            <person name="Brand A."/>
            <person name="Schubert C.J."/>
            <person name="Kuypers M.M."/>
            <person name="Milucka J."/>
        </authorList>
    </citation>
    <scope>NUCLEOTIDE SEQUENCE [LARGE SCALE GENOMIC DNA]</scope>
    <source>
        <strain evidence="8 9">Zug</strain>
    </source>
</reference>
<comment type="similarity">
    <text evidence="2 7">Belongs to the methyltransferase superfamily. L-isoaspartyl/D-aspartyl protein methyltransferase family.</text>
</comment>
<evidence type="ECO:0000256" key="3">
    <source>
        <dbReference type="ARBA" id="ARBA00022490"/>
    </source>
</evidence>
<comment type="function">
    <text evidence="7">Catalyzes the methyl esterification of L-isoaspartyl residues in peptides and proteins that result from spontaneous decomposition of normal L-aspartyl and L-asparaginyl residues. It plays a role in the repair and/or degradation of damaged proteins.</text>
</comment>
<comment type="subcellular location">
    <subcellularLocation>
        <location evidence="1 7">Cytoplasm</location>
    </subcellularLocation>
</comment>
<evidence type="ECO:0000313" key="9">
    <source>
        <dbReference type="Proteomes" id="UP000241436"/>
    </source>
</evidence>
<dbReference type="NCBIfam" id="TIGR00080">
    <property type="entry name" value="pimt"/>
    <property type="match status" value="1"/>
</dbReference>
<keyword evidence="5 7" id="KW-0808">Transferase</keyword>
<comment type="caution">
    <text evidence="8">The sequence shown here is derived from an EMBL/GenBank/DDBJ whole genome shotgun (WGS) entry which is preliminary data.</text>
</comment>
<dbReference type="GO" id="GO:0005737">
    <property type="term" value="C:cytoplasm"/>
    <property type="evidence" value="ECO:0007669"/>
    <property type="project" value="UniProtKB-SubCell"/>
</dbReference>
<dbReference type="Gene3D" id="3.40.50.150">
    <property type="entry name" value="Vaccinia Virus protein VP39"/>
    <property type="match status" value="1"/>
</dbReference>
<dbReference type="Pfam" id="PF01135">
    <property type="entry name" value="PCMT"/>
    <property type="match status" value="1"/>
</dbReference>
<keyword evidence="3 7" id="KW-0963">Cytoplasm</keyword>
<dbReference type="PROSITE" id="PS01279">
    <property type="entry name" value="PCMT"/>
    <property type="match status" value="1"/>
</dbReference>
<protein>
    <recommendedName>
        <fullName evidence="7">Protein-L-isoaspartate O-methyltransferase</fullName>
        <ecNumber evidence="7">2.1.1.77</ecNumber>
    </recommendedName>
    <alternativeName>
        <fullName evidence="7">L-isoaspartyl protein carboxyl methyltransferase</fullName>
    </alternativeName>
    <alternativeName>
        <fullName evidence="7">Protein L-isoaspartyl methyltransferase</fullName>
    </alternativeName>
    <alternativeName>
        <fullName evidence="7">Protein-beta-aspartate methyltransferase</fullName>
        <shortName evidence="7">PIMT</shortName>
    </alternativeName>
</protein>
<evidence type="ECO:0000256" key="5">
    <source>
        <dbReference type="ARBA" id="ARBA00022679"/>
    </source>
</evidence>
<sequence length="220" mass="24158">MDDQYESAEAARWRMVEQQLRARDIVDERVLTAMGRVPRHLFVEPAMECFAYEDRPLSIGAGQTISQPYIVALMIQLLRVQPSHRVLEIGTGSGYQAAILAELAAEVYTVEIIPSLAEGACAHLEALGYRNVHVRHGDGYEGWPEFAPFDGIVVAAGAPRIPLPLIEQLREGGRIAIPVGSARETQDLILGEKRGGQFMVRSIAPVRFVPLTGKGGAEDW</sequence>
<evidence type="ECO:0000256" key="1">
    <source>
        <dbReference type="ARBA" id="ARBA00004496"/>
    </source>
</evidence>
<dbReference type="Proteomes" id="UP000241436">
    <property type="component" value="Unassembled WGS sequence"/>
</dbReference>
<keyword evidence="9" id="KW-1185">Reference proteome</keyword>
<dbReference type="AlphaFoldDB" id="A0A2T4TX03"/>
<dbReference type="EC" id="2.1.1.77" evidence="7"/>
<accession>A0A2T4TX03</accession>
<proteinExistence type="inferred from homology"/>
<dbReference type="GO" id="GO:0004719">
    <property type="term" value="F:protein-L-isoaspartate (D-aspartate) O-methyltransferase activity"/>
    <property type="evidence" value="ECO:0007669"/>
    <property type="project" value="UniProtKB-UniRule"/>
</dbReference>
<dbReference type="InterPro" id="IPR029063">
    <property type="entry name" value="SAM-dependent_MTases_sf"/>
</dbReference>
<keyword evidence="6 7" id="KW-0949">S-adenosyl-L-methionine</keyword>
<gene>
    <name evidence="7" type="primary">pcm</name>
    <name evidence="8" type="ORF">CLG94_07725</name>
</gene>
<dbReference type="EMBL" id="NVQC01000022">
    <property type="protein sequence ID" value="PTL35648.1"/>
    <property type="molecule type" value="Genomic_DNA"/>
</dbReference>
<dbReference type="InterPro" id="IPR000682">
    <property type="entry name" value="PCMT"/>
</dbReference>
<dbReference type="CDD" id="cd02440">
    <property type="entry name" value="AdoMet_MTases"/>
    <property type="match status" value="1"/>
</dbReference>
<dbReference type="GO" id="GO:0032259">
    <property type="term" value="P:methylation"/>
    <property type="evidence" value="ECO:0007669"/>
    <property type="project" value="UniProtKB-KW"/>
</dbReference>
<dbReference type="OrthoDB" id="4035289at2"/>
<dbReference type="HAMAP" id="MF_00090">
    <property type="entry name" value="PIMT"/>
    <property type="match status" value="1"/>
</dbReference>
<evidence type="ECO:0000256" key="7">
    <source>
        <dbReference type="HAMAP-Rule" id="MF_00090"/>
    </source>
</evidence>
<evidence type="ECO:0000256" key="6">
    <source>
        <dbReference type="ARBA" id="ARBA00022691"/>
    </source>
</evidence>
<organism evidence="8 9">
    <name type="scientific">Candidatus Methylomirabilis limnetica</name>
    <dbReference type="NCBI Taxonomy" id="2033718"/>
    <lineage>
        <taxon>Bacteria</taxon>
        <taxon>Candidatus Methylomirabilota</taxon>
        <taxon>Candidatus Methylomirabilia</taxon>
        <taxon>Candidatus Methylomirabilales</taxon>
        <taxon>Candidatus Methylomirabilaceae</taxon>
        <taxon>Candidatus Methylomirabilis</taxon>
    </lineage>
</organism>
<name>A0A2T4TX03_9BACT</name>
<comment type="catalytic activity">
    <reaction evidence="7">
        <text>[protein]-L-isoaspartate + S-adenosyl-L-methionine = [protein]-L-isoaspartate alpha-methyl ester + S-adenosyl-L-homocysteine</text>
        <dbReference type="Rhea" id="RHEA:12705"/>
        <dbReference type="Rhea" id="RHEA-COMP:12143"/>
        <dbReference type="Rhea" id="RHEA-COMP:12144"/>
        <dbReference type="ChEBI" id="CHEBI:57856"/>
        <dbReference type="ChEBI" id="CHEBI:59789"/>
        <dbReference type="ChEBI" id="CHEBI:90596"/>
        <dbReference type="ChEBI" id="CHEBI:90598"/>
        <dbReference type="EC" id="2.1.1.77"/>
    </reaction>
</comment>
<evidence type="ECO:0000256" key="4">
    <source>
        <dbReference type="ARBA" id="ARBA00022603"/>
    </source>
</evidence>